<evidence type="ECO:0000313" key="2">
    <source>
        <dbReference type="Proteomes" id="UP000689195"/>
    </source>
</evidence>
<reference evidence="1" key="1">
    <citation type="submission" date="2021-01" db="EMBL/GenBank/DDBJ databases">
        <authorList>
            <consortium name="Genoscope - CEA"/>
            <person name="William W."/>
        </authorList>
    </citation>
    <scope>NUCLEOTIDE SEQUENCE</scope>
</reference>
<name>A0A8S1YJH1_9CILI</name>
<sequence>MYEGKIVEKLNNQKNSIKAKVEKPKMVRKRKKMKEILSQFQVQQDEQVILQKGSQEFNGLILDYGRFIYSNFKIQYTHNNEIQYLRDGLIIRTDQIIYTARKPEILTNLEQIKHLQWFGQVRENNHKIGKWIATWQSETIKDVGGQYSQIHNFSSNHIQRKAKSKADGENQFKIIGCKLMLLKQENMMMEQGQGTGNISLIKKKYIYDILIFSLSQLIKQIINLF</sequence>
<dbReference type="Proteomes" id="UP000689195">
    <property type="component" value="Unassembled WGS sequence"/>
</dbReference>
<dbReference type="AlphaFoldDB" id="A0A8S1YJH1"/>
<gene>
    <name evidence="1" type="ORF">PPENT_87.1.T1940015</name>
</gene>
<keyword evidence="2" id="KW-1185">Reference proteome</keyword>
<comment type="caution">
    <text evidence="1">The sequence shown here is derived from an EMBL/GenBank/DDBJ whole genome shotgun (WGS) entry which is preliminary data.</text>
</comment>
<organism evidence="1 2">
    <name type="scientific">Paramecium pentaurelia</name>
    <dbReference type="NCBI Taxonomy" id="43138"/>
    <lineage>
        <taxon>Eukaryota</taxon>
        <taxon>Sar</taxon>
        <taxon>Alveolata</taxon>
        <taxon>Ciliophora</taxon>
        <taxon>Intramacronucleata</taxon>
        <taxon>Oligohymenophorea</taxon>
        <taxon>Peniculida</taxon>
        <taxon>Parameciidae</taxon>
        <taxon>Paramecium</taxon>
    </lineage>
</organism>
<protein>
    <submittedName>
        <fullName evidence="1">Uncharacterized protein</fullName>
    </submittedName>
</protein>
<accession>A0A8S1YJH1</accession>
<dbReference type="PANTHER" id="PTHR33706">
    <property type="entry name" value="MORN VARIANT REPEAT PROTEIN"/>
    <property type="match status" value="1"/>
</dbReference>
<dbReference type="EMBL" id="CAJJDO010000194">
    <property type="protein sequence ID" value="CAD8214040.1"/>
    <property type="molecule type" value="Genomic_DNA"/>
</dbReference>
<dbReference type="PANTHER" id="PTHR33706:SF1">
    <property type="entry name" value="TPR REPEAT PROTEIN"/>
    <property type="match status" value="1"/>
</dbReference>
<evidence type="ECO:0000313" key="1">
    <source>
        <dbReference type="EMBL" id="CAD8214040.1"/>
    </source>
</evidence>
<proteinExistence type="predicted"/>